<dbReference type="AlphaFoldDB" id="A0A2G8L546"/>
<sequence length="72" mass="8252">MARLTYGAYLLHPIIIFGFLRTKKILFHWTYPEMVMFTCGSVVLSYIAALLLSVFIEGPTMGLEKAILRKKK</sequence>
<proteinExistence type="predicted"/>
<accession>A0A2G8L546</accession>
<dbReference type="EMBL" id="MRZV01000218">
    <property type="protein sequence ID" value="PIK55372.1"/>
    <property type="molecule type" value="Genomic_DNA"/>
</dbReference>
<dbReference type="OrthoDB" id="10054558at2759"/>
<comment type="caution">
    <text evidence="2">The sequence shown here is derived from an EMBL/GenBank/DDBJ whole genome shotgun (WGS) entry which is preliminary data.</text>
</comment>
<dbReference type="Proteomes" id="UP000230750">
    <property type="component" value="Unassembled WGS sequence"/>
</dbReference>
<protein>
    <submittedName>
        <fullName evidence="2">Putative nose resistant to fluoxetine protein 6</fullName>
    </submittedName>
</protein>
<keyword evidence="1" id="KW-0472">Membrane</keyword>
<dbReference type="InterPro" id="IPR052728">
    <property type="entry name" value="O2_lipid_transport_reg"/>
</dbReference>
<keyword evidence="1" id="KW-1133">Transmembrane helix</keyword>
<evidence type="ECO:0000256" key="1">
    <source>
        <dbReference type="SAM" id="Phobius"/>
    </source>
</evidence>
<gene>
    <name evidence="2" type="ORF">BSL78_07742</name>
</gene>
<organism evidence="2 3">
    <name type="scientific">Stichopus japonicus</name>
    <name type="common">Sea cucumber</name>
    <dbReference type="NCBI Taxonomy" id="307972"/>
    <lineage>
        <taxon>Eukaryota</taxon>
        <taxon>Metazoa</taxon>
        <taxon>Echinodermata</taxon>
        <taxon>Eleutherozoa</taxon>
        <taxon>Echinozoa</taxon>
        <taxon>Holothuroidea</taxon>
        <taxon>Aspidochirotacea</taxon>
        <taxon>Aspidochirotida</taxon>
        <taxon>Stichopodidae</taxon>
        <taxon>Apostichopus</taxon>
    </lineage>
</organism>
<reference evidence="2 3" key="1">
    <citation type="journal article" date="2017" name="PLoS Biol.">
        <title>The sea cucumber genome provides insights into morphological evolution and visceral regeneration.</title>
        <authorList>
            <person name="Zhang X."/>
            <person name="Sun L."/>
            <person name="Yuan J."/>
            <person name="Sun Y."/>
            <person name="Gao Y."/>
            <person name="Zhang L."/>
            <person name="Li S."/>
            <person name="Dai H."/>
            <person name="Hamel J.F."/>
            <person name="Liu C."/>
            <person name="Yu Y."/>
            <person name="Liu S."/>
            <person name="Lin W."/>
            <person name="Guo K."/>
            <person name="Jin S."/>
            <person name="Xu P."/>
            <person name="Storey K.B."/>
            <person name="Huan P."/>
            <person name="Zhang T."/>
            <person name="Zhou Y."/>
            <person name="Zhang J."/>
            <person name="Lin C."/>
            <person name="Li X."/>
            <person name="Xing L."/>
            <person name="Huo D."/>
            <person name="Sun M."/>
            <person name="Wang L."/>
            <person name="Mercier A."/>
            <person name="Li F."/>
            <person name="Yang H."/>
            <person name="Xiang J."/>
        </authorList>
    </citation>
    <scope>NUCLEOTIDE SEQUENCE [LARGE SCALE GENOMIC DNA]</scope>
    <source>
        <strain evidence="2">Shaxun</strain>
        <tissue evidence="2">Muscle</tissue>
    </source>
</reference>
<feature type="transmembrane region" description="Helical" evidence="1">
    <location>
        <begin position="6"/>
        <end position="22"/>
    </location>
</feature>
<name>A0A2G8L546_STIJA</name>
<evidence type="ECO:0000313" key="2">
    <source>
        <dbReference type="EMBL" id="PIK55372.1"/>
    </source>
</evidence>
<evidence type="ECO:0000313" key="3">
    <source>
        <dbReference type="Proteomes" id="UP000230750"/>
    </source>
</evidence>
<dbReference type="PANTHER" id="PTHR11161:SF0">
    <property type="entry name" value="O-ACYLTRANSFERASE LIKE PROTEIN"/>
    <property type="match status" value="1"/>
</dbReference>
<keyword evidence="3" id="KW-1185">Reference proteome</keyword>
<dbReference type="PANTHER" id="PTHR11161">
    <property type="entry name" value="O-ACYLTRANSFERASE"/>
    <property type="match status" value="1"/>
</dbReference>
<keyword evidence="1" id="KW-0812">Transmembrane</keyword>
<feature type="transmembrane region" description="Helical" evidence="1">
    <location>
        <begin position="34"/>
        <end position="56"/>
    </location>
</feature>